<dbReference type="FunFam" id="3.30.1150.10:FF:000012">
    <property type="entry name" value="Energy transducer TonB"/>
    <property type="match status" value="1"/>
</dbReference>
<keyword evidence="8 11" id="KW-1133">Transmembrane helix</keyword>
<dbReference type="InterPro" id="IPR037682">
    <property type="entry name" value="TonB_C"/>
</dbReference>
<keyword evidence="7" id="KW-0653">Protein transport</keyword>
<evidence type="ECO:0000256" key="10">
    <source>
        <dbReference type="SAM" id="MobiDB-lite"/>
    </source>
</evidence>
<evidence type="ECO:0000256" key="4">
    <source>
        <dbReference type="ARBA" id="ARBA00022475"/>
    </source>
</evidence>
<dbReference type="InterPro" id="IPR051045">
    <property type="entry name" value="TonB-dependent_transducer"/>
</dbReference>
<evidence type="ECO:0000256" key="1">
    <source>
        <dbReference type="ARBA" id="ARBA00004383"/>
    </source>
</evidence>
<evidence type="ECO:0000259" key="12">
    <source>
        <dbReference type="PROSITE" id="PS52015"/>
    </source>
</evidence>
<proteinExistence type="inferred from homology"/>
<evidence type="ECO:0000256" key="11">
    <source>
        <dbReference type="SAM" id="Phobius"/>
    </source>
</evidence>
<evidence type="ECO:0000256" key="3">
    <source>
        <dbReference type="ARBA" id="ARBA00022448"/>
    </source>
</evidence>
<evidence type="ECO:0000256" key="7">
    <source>
        <dbReference type="ARBA" id="ARBA00022927"/>
    </source>
</evidence>
<evidence type="ECO:0000256" key="9">
    <source>
        <dbReference type="ARBA" id="ARBA00023136"/>
    </source>
</evidence>
<evidence type="ECO:0000256" key="2">
    <source>
        <dbReference type="ARBA" id="ARBA00006555"/>
    </source>
</evidence>
<dbReference type="PANTHER" id="PTHR33446">
    <property type="entry name" value="PROTEIN TONB-RELATED"/>
    <property type="match status" value="1"/>
</dbReference>
<dbReference type="GO" id="GO:0015031">
    <property type="term" value="P:protein transport"/>
    <property type="evidence" value="ECO:0007669"/>
    <property type="project" value="UniProtKB-KW"/>
</dbReference>
<dbReference type="GO" id="GO:0098797">
    <property type="term" value="C:plasma membrane protein complex"/>
    <property type="evidence" value="ECO:0007669"/>
    <property type="project" value="TreeGrafter"/>
</dbReference>
<protein>
    <submittedName>
        <fullName evidence="13">Energy transducer TonB</fullName>
    </submittedName>
</protein>
<evidence type="ECO:0000256" key="6">
    <source>
        <dbReference type="ARBA" id="ARBA00022692"/>
    </source>
</evidence>
<feature type="region of interest" description="Disordered" evidence="10">
    <location>
        <begin position="49"/>
        <end position="72"/>
    </location>
</feature>
<feature type="domain" description="TonB C-terminal" evidence="12">
    <location>
        <begin position="162"/>
        <end position="258"/>
    </location>
</feature>
<keyword evidence="5" id="KW-0997">Cell inner membrane</keyword>
<comment type="similarity">
    <text evidence="2">Belongs to the TonB family.</text>
</comment>
<feature type="transmembrane region" description="Helical" evidence="11">
    <location>
        <begin position="5"/>
        <end position="22"/>
    </location>
</feature>
<name>A0A7C4AIZ2_9BACT</name>
<evidence type="ECO:0000256" key="8">
    <source>
        <dbReference type="ARBA" id="ARBA00022989"/>
    </source>
</evidence>
<keyword evidence="3" id="KW-0813">Transport</keyword>
<accession>A0A7C4AIZ2</accession>
<comment type="caution">
    <text evidence="13">The sequence shown here is derived from an EMBL/GenBank/DDBJ whole genome shotgun (WGS) entry which is preliminary data.</text>
</comment>
<keyword evidence="9 11" id="KW-0472">Membrane</keyword>
<dbReference type="Gene3D" id="3.30.1150.10">
    <property type="match status" value="1"/>
</dbReference>
<keyword evidence="4" id="KW-1003">Cell membrane</keyword>
<dbReference type="Pfam" id="PF03544">
    <property type="entry name" value="TonB_C"/>
    <property type="match status" value="1"/>
</dbReference>
<dbReference type="PROSITE" id="PS52015">
    <property type="entry name" value="TONB_CTD"/>
    <property type="match status" value="1"/>
</dbReference>
<organism evidence="13">
    <name type="scientific">Thermodesulfovibrio aggregans</name>
    <dbReference type="NCBI Taxonomy" id="86166"/>
    <lineage>
        <taxon>Bacteria</taxon>
        <taxon>Pseudomonadati</taxon>
        <taxon>Nitrospirota</taxon>
        <taxon>Thermodesulfovibrionia</taxon>
        <taxon>Thermodesulfovibrionales</taxon>
        <taxon>Thermodesulfovibrionaceae</taxon>
        <taxon>Thermodesulfovibrio</taxon>
    </lineage>
</organism>
<dbReference type="AlphaFoldDB" id="A0A7C4AIZ2"/>
<dbReference type="GO" id="GO:0055085">
    <property type="term" value="P:transmembrane transport"/>
    <property type="evidence" value="ECO:0007669"/>
    <property type="project" value="InterPro"/>
</dbReference>
<sequence>MKRALIYSCIFHILLFLISIIIEQFNTEKISREPVSVIIVPLAQKLPELTPPETTPHRSLGRLPPIKDSKQPKYLSAIPKGNQSYANTEKQYENVKKQNEQNETTAESLKSIKDFSKTYQKLNPDIFDRDVIARLSKKTEKPEELQTSRGLTFSAKEFNDWGYLERLKEKIERVWQYPPQAAMRGIYGDLYIKFTIDKKGKLISIELLRTSGYRMLDDAAMQALRDAQPFWPLPDEWQKDSLTVTGHFIYTLRGFYLR</sequence>
<comment type="subcellular location">
    <subcellularLocation>
        <location evidence="1">Cell inner membrane</location>
        <topology evidence="1">Single-pass membrane protein</topology>
        <orientation evidence="1">Periplasmic side</orientation>
    </subcellularLocation>
</comment>
<evidence type="ECO:0000313" key="13">
    <source>
        <dbReference type="EMBL" id="HGG99193.1"/>
    </source>
</evidence>
<gene>
    <name evidence="13" type="ORF">ENV75_01900</name>
</gene>
<dbReference type="InterPro" id="IPR006260">
    <property type="entry name" value="TonB/TolA_C"/>
</dbReference>
<dbReference type="SUPFAM" id="SSF74653">
    <property type="entry name" value="TolA/TonB C-terminal domain"/>
    <property type="match status" value="1"/>
</dbReference>
<keyword evidence="6 11" id="KW-0812">Transmembrane</keyword>
<reference evidence="13" key="1">
    <citation type="journal article" date="2020" name="mSystems">
        <title>Genome- and Community-Level Interaction Insights into Carbon Utilization and Element Cycling Functions of Hydrothermarchaeota in Hydrothermal Sediment.</title>
        <authorList>
            <person name="Zhou Z."/>
            <person name="Liu Y."/>
            <person name="Xu W."/>
            <person name="Pan J."/>
            <person name="Luo Z.H."/>
            <person name="Li M."/>
        </authorList>
    </citation>
    <scope>NUCLEOTIDE SEQUENCE [LARGE SCALE GENOMIC DNA]</scope>
    <source>
        <strain evidence="13">SpSt-788</strain>
    </source>
</reference>
<dbReference type="NCBIfam" id="TIGR01352">
    <property type="entry name" value="tonB_Cterm"/>
    <property type="match status" value="1"/>
</dbReference>
<evidence type="ECO:0000256" key="5">
    <source>
        <dbReference type="ARBA" id="ARBA00022519"/>
    </source>
</evidence>
<dbReference type="PANTHER" id="PTHR33446:SF2">
    <property type="entry name" value="PROTEIN TONB"/>
    <property type="match status" value="1"/>
</dbReference>
<dbReference type="EMBL" id="DTHO01000017">
    <property type="protein sequence ID" value="HGG99193.1"/>
    <property type="molecule type" value="Genomic_DNA"/>
</dbReference>
<dbReference type="GO" id="GO:0031992">
    <property type="term" value="F:energy transducer activity"/>
    <property type="evidence" value="ECO:0007669"/>
    <property type="project" value="TreeGrafter"/>
</dbReference>